<comment type="subcellular location">
    <subcellularLocation>
        <location evidence="1">Membrane</location>
        <topology evidence="1">Multi-pass membrane protein</topology>
    </subcellularLocation>
</comment>
<keyword evidence="8" id="KW-1185">Reference proteome</keyword>
<dbReference type="InterPro" id="IPR010651">
    <property type="entry name" value="Sugar_transport"/>
</dbReference>
<comment type="similarity">
    <text evidence="2">Belongs to the TMEM144 family.</text>
</comment>
<dbReference type="Pfam" id="PF07857">
    <property type="entry name" value="TMEM144"/>
    <property type="match status" value="1"/>
</dbReference>
<feature type="transmembrane region" description="Helical" evidence="6">
    <location>
        <begin position="312"/>
        <end position="331"/>
    </location>
</feature>
<evidence type="ECO:0000313" key="8">
    <source>
        <dbReference type="Proteomes" id="UP000678393"/>
    </source>
</evidence>
<reference evidence="7" key="1">
    <citation type="submission" date="2021-04" db="EMBL/GenBank/DDBJ databases">
        <authorList>
            <consortium name="Molecular Ecology Group"/>
        </authorList>
    </citation>
    <scope>NUCLEOTIDE SEQUENCE</scope>
</reference>
<feature type="non-terminal residue" evidence="7">
    <location>
        <position position="1"/>
    </location>
</feature>
<dbReference type="PANTHER" id="PTHR16119:SF17">
    <property type="entry name" value="TRANSMEMBRANE PROTEIN 144"/>
    <property type="match status" value="1"/>
</dbReference>
<keyword evidence="3 6" id="KW-0812">Transmembrane</keyword>
<feature type="transmembrane region" description="Helical" evidence="6">
    <location>
        <begin position="285"/>
        <end position="303"/>
    </location>
</feature>
<feature type="transmembrane region" description="Helical" evidence="6">
    <location>
        <begin position="29"/>
        <end position="48"/>
    </location>
</feature>
<keyword evidence="4 6" id="KW-1133">Transmembrane helix</keyword>
<feature type="transmembrane region" description="Helical" evidence="6">
    <location>
        <begin position="252"/>
        <end position="273"/>
    </location>
</feature>
<comment type="caution">
    <text evidence="7">The sequence shown here is derived from an EMBL/GenBank/DDBJ whole genome shotgun (WGS) entry which is preliminary data.</text>
</comment>
<sequence>MFFQWVLCSGIFMVGVVVQLIQQSTFHPFAMIGGLIWTTGNLCVVPIFKTIGMGLGMSTWSTFGLIVGWATGRFGLFGTDPDKITNSAMNYVGVALAFGSILLYVLVKNEISGSTEVEVDVSDDVLIHAETSSINNSIQSSADGSNIIVFKRSSDPACTSPDIQGSDDRMYIENLSPVKKKIIGTALAIFSGILYGVQFTPATYVQENYVGASKNGLDYVFTHFCGIYATSCVYLFLYCAVKANKPKVYPEVILPGIVSGIMWAIATSCWFIANAEISEAVSFPIVSTAPAAIASLFWGVIVFHEIKGVKNIIILLLAFCVMSAGAILAGLSK</sequence>
<keyword evidence="5 6" id="KW-0472">Membrane</keyword>
<evidence type="ECO:0000256" key="4">
    <source>
        <dbReference type="ARBA" id="ARBA00022989"/>
    </source>
</evidence>
<dbReference type="PANTHER" id="PTHR16119">
    <property type="entry name" value="TRANSMEMBRANE PROTEIN 144"/>
    <property type="match status" value="1"/>
</dbReference>
<feature type="transmembrane region" description="Helical" evidence="6">
    <location>
        <begin position="88"/>
        <end position="107"/>
    </location>
</feature>
<dbReference type="InterPro" id="IPR012435">
    <property type="entry name" value="TMEM144"/>
</dbReference>
<accession>A0A8S3Z7Y7</accession>
<feature type="transmembrane region" description="Helical" evidence="6">
    <location>
        <begin position="55"/>
        <end position="76"/>
    </location>
</feature>
<evidence type="ECO:0000313" key="7">
    <source>
        <dbReference type="EMBL" id="CAG5124075.1"/>
    </source>
</evidence>
<dbReference type="OrthoDB" id="426527at2759"/>
<protein>
    <recommendedName>
        <fullName evidence="9">Transmembrane protein 144</fullName>
    </recommendedName>
</protein>
<evidence type="ECO:0000256" key="2">
    <source>
        <dbReference type="ARBA" id="ARBA00005731"/>
    </source>
</evidence>
<organism evidence="7 8">
    <name type="scientific">Candidula unifasciata</name>
    <dbReference type="NCBI Taxonomy" id="100452"/>
    <lineage>
        <taxon>Eukaryota</taxon>
        <taxon>Metazoa</taxon>
        <taxon>Spiralia</taxon>
        <taxon>Lophotrochozoa</taxon>
        <taxon>Mollusca</taxon>
        <taxon>Gastropoda</taxon>
        <taxon>Heterobranchia</taxon>
        <taxon>Euthyneura</taxon>
        <taxon>Panpulmonata</taxon>
        <taxon>Eupulmonata</taxon>
        <taxon>Stylommatophora</taxon>
        <taxon>Helicina</taxon>
        <taxon>Helicoidea</taxon>
        <taxon>Geomitridae</taxon>
        <taxon>Candidula</taxon>
    </lineage>
</organism>
<dbReference type="Proteomes" id="UP000678393">
    <property type="component" value="Unassembled WGS sequence"/>
</dbReference>
<feature type="transmembrane region" description="Helical" evidence="6">
    <location>
        <begin position="182"/>
        <end position="200"/>
    </location>
</feature>
<evidence type="ECO:0008006" key="9">
    <source>
        <dbReference type="Google" id="ProtNLM"/>
    </source>
</evidence>
<feature type="transmembrane region" description="Helical" evidence="6">
    <location>
        <begin position="220"/>
        <end position="240"/>
    </location>
</feature>
<name>A0A8S3Z7Y7_9EUPU</name>
<dbReference type="GO" id="GO:0015144">
    <property type="term" value="F:carbohydrate transmembrane transporter activity"/>
    <property type="evidence" value="ECO:0007669"/>
    <property type="project" value="InterPro"/>
</dbReference>
<dbReference type="EMBL" id="CAJHNH020001691">
    <property type="protein sequence ID" value="CAG5124075.1"/>
    <property type="molecule type" value="Genomic_DNA"/>
</dbReference>
<evidence type="ECO:0000256" key="6">
    <source>
        <dbReference type="SAM" id="Phobius"/>
    </source>
</evidence>
<evidence type="ECO:0000256" key="3">
    <source>
        <dbReference type="ARBA" id="ARBA00022692"/>
    </source>
</evidence>
<evidence type="ECO:0000256" key="1">
    <source>
        <dbReference type="ARBA" id="ARBA00004141"/>
    </source>
</evidence>
<dbReference type="AlphaFoldDB" id="A0A8S3Z7Y7"/>
<evidence type="ECO:0000256" key="5">
    <source>
        <dbReference type="ARBA" id="ARBA00023136"/>
    </source>
</evidence>
<proteinExistence type="inferred from homology"/>
<dbReference type="GO" id="GO:0016020">
    <property type="term" value="C:membrane"/>
    <property type="evidence" value="ECO:0007669"/>
    <property type="project" value="UniProtKB-SubCell"/>
</dbReference>
<gene>
    <name evidence="7" type="ORF">CUNI_LOCUS9633</name>
</gene>